<comment type="subcellular location">
    <subcellularLocation>
        <location evidence="2">Cell membrane</location>
        <topology evidence="2">Lipid-anchor</topology>
    </subcellularLocation>
</comment>
<dbReference type="GO" id="GO:0005886">
    <property type="term" value="C:plasma membrane"/>
    <property type="evidence" value="ECO:0007669"/>
    <property type="project" value="UniProtKB-SubCell"/>
</dbReference>
<dbReference type="InterPro" id="IPR003423">
    <property type="entry name" value="OMP_efflux"/>
</dbReference>
<keyword evidence="2" id="KW-0564">Palmitate</keyword>
<organism evidence="3 4">
    <name type="scientific">Paracidovorax cattleyae</name>
    <dbReference type="NCBI Taxonomy" id="80868"/>
    <lineage>
        <taxon>Bacteria</taxon>
        <taxon>Pseudomonadati</taxon>
        <taxon>Pseudomonadota</taxon>
        <taxon>Betaproteobacteria</taxon>
        <taxon>Burkholderiales</taxon>
        <taxon>Comamonadaceae</taxon>
        <taxon>Paracidovorax</taxon>
    </lineage>
</organism>
<dbReference type="AlphaFoldDB" id="A0A1H0WLP1"/>
<protein>
    <submittedName>
        <fullName evidence="3">Efflux transporter, outer membrane factor (OMF) lipoprotein, NodT family</fullName>
    </submittedName>
</protein>
<dbReference type="Proteomes" id="UP000199317">
    <property type="component" value="Unassembled WGS sequence"/>
</dbReference>
<dbReference type="EMBL" id="FNJL01000043">
    <property type="protein sequence ID" value="SDP91624.1"/>
    <property type="molecule type" value="Genomic_DNA"/>
</dbReference>
<proteinExistence type="inferred from homology"/>
<keyword evidence="4" id="KW-1185">Reference proteome</keyword>
<dbReference type="PANTHER" id="PTHR30203">
    <property type="entry name" value="OUTER MEMBRANE CATION EFFLUX PROTEIN"/>
    <property type="match status" value="1"/>
</dbReference>
<keyword evidence="2" id="KW-1134">Transmembrane beta strand</keyword>
<dbReference type="Gene3D" id="1.20.1600.10">
    <property type="entry name" value="Outer membrane efflux proteins (OEP)"/>
    <property type="match status" value="1"/>
</dbReference>
<gene>
    <name evidence="3" type="ORF">SAMN04489708_14317</name>
</gene>
<reference evidence="4" key="1">
    <citation type="submission" date="2016-10" db="EMBL/GenBank/DDBJ databases">
        <authorList>
            <person name="Varghese N."/>
            <person name="Submissions S."/>
        </authorList>
    </citation>
    <scope>NUCLEOTIDE SEQUENCE [LARGE SCALE GENOMIC DNA]</scope>
    <source>
        <strain evidence="4">DSM 17101</strain>
    </source>
</reference>
<name>A0A1H0WLP1_9BURK</name>
<evidence type="ECO:0000313" key="3">
    <source>
        <dbReference type="EMBL" id="SDP91624.1"/>
    </source>
</evidence>
<evidence type="ECO:0000313" key="4">
    <source>
        <dbReference type="Proteomes" id="UP000199317"/>
    </source>
</evidence>
<dbReference type="Gene3D" id="2.20.200.10">
    <property type="entry name" value="Outer membrane efflux proteins (OEP)"/>
    <property type="match status" value="1"/>
</dbReference>
<keyword evidence="2" id="KW-0812">Transmembrane</keyword>
<keyword evidence="2" id="KW-0472">Membrane</keyword>
<accession>A0A1H0WLP1</accession>
<evidence type="ECO:0000256" key="1">
    <source>
        <dbReference type="ARBA" id="ARBA00007613"/>
    </source>
</evidence>
<dbReference type="PANTHER" id="PTHR30203:SF32">
    <property type="entry name" value="CATION EFFLUX SYSTEM PROTEIN CUSC"/>
    <property type="match status" value="1"/>
</dbReference>
<evidence type="ECO:0000256" key="2">
    <source>
        <dbReference type="RuleBase" id="RU362097"/>
    </source>
</evidence>
<dbReference type="RefSeq" id="WP_208606057.1">
    <property type="nucleotide sequence ID" value="NZ_FNJL01000043.1"/>
</dbReference>
<dbReference type="InterPro" id="IPR010131">
    <property type="entry name" value="MdtP/NodT-like"/>
</dbReference>
<dbReference type="Pfam" id="PF02321">
    <property type="entry name" value="OEP"/>
    <property type="match status" value="2"/>
</dbReference>
<dbReference type="GO" id="GO:0015562">
    <property type="term" value="F:efflux transmembrane transporter activity"/>
    <property type="evidence" value="ECO:0007669"/>
    <property type="project" value="InterPro"/>
</dbReference>
<dbReference type="SUPFAM" id="SSF56954">
    <property type="entry name" value="Outer membrane efflux proteins (OEP)"/>
    <property type="match status" value="1"/>
</dbReference>
<keyword evidence="2 3" id="KW-0449">Lipoprotein</keyword>
<sequence>MIMIPHFIGHRYRRACVWVMPWLAVWALWGCSLAPVYERPIVPVPSTFSGDTLAAATRGTGAGAEIHTEEMAFLAAFAPDRDLAPLVSRALAHSPDFRLAALRVDAARAQYRIQRADSLPTLSAGLAQARQRFDNADLDARYQQNLRTATLGIGDFELDFFGRVKSLSDAARERFLASRRGQEAARGALIAEVLRAYAMERAAAQEREHAQAIDADSASMLRFAVRRHEVGLISRDDLHRQQARSDQARVAALEAADAQRAALRALQVLAGYDVVPDGGGMEALAGPQAPLDALRDLDSQKLLLRPDIRQAEAELQAAHADIGAARAAFFPSIRLTTSVGTASQSLGGLFGSGTGVWSFMPQLALPIFDGGRNRANLDLAWTRQQAGVAEYERAVQVAFREVADALDAHTTLVEALRRQTDQDARVQSRVDRWARRTQAQQADRTELLSERIAAEQSAMSRLQAQRSLALNRIDLFRAFYGVPLPSSL</sequence>
<dbReference type="NCBIfam" id="TIGR01845">
    <property type="entry name" value="outer_NodT"/>
    <property type="match status" value="1"/>
</dbReference>
<comment type="similarity">
    <text evidence="1 2">Belongs to the outer membrane factor (OMF) (TC 1.B.17) family.</text>
</comment>